<proteinExistence type="predicted"/>
<dbReference type="EMBL" id="DUIH01000002">
    <property type="protein sequence ID" value="HIH69106.1"/>
    <property type="molecule type" value="Genomic_DNA"/>
</dbReference>
<dbReference type="PROSITE" id="PS51371">
    <property type="entry name" value="CBS"/>
    <property type="match status" value="2"/>
</dbReference>
<dbReference type="InterPro" id="IPR003115">
    <property type="entry name" value="ParB_N"/>
</dbReference>
<comment type="caution">
    <text evidence="6">The sequence shown here is derived from an EMBL/GenBank/DDBJ whole genome shotgun (WGS) entry which is preliminary data.</text>
</comment>
<reference evidence="6" key="1">
    <citation type="journal article" date="2020" name="bioRxiv">
        <title>A rank-normalized archaeal taxonomy based on genome phylogeny resolves widespread incomplete and uneven classifications.</title>
        <authorList>
            <person name="Rinke C."/>
            <person name="Chuvochina M."/>
            <person name="Mussig A.J."/>
            <person name="Chaumeil P.-A."/>
            <person name="Waite D.W."/>
            <person name="Whitman W.B."/>
            <person name="Parks D.H."/>
            <person name="Hugenholtz P."/>
        </authorList>
    </citation>
    <scope>NUCLEOTIDE SEQUENCE</scope>
    <source>
        <strain evidence="6">UBA12518</strain>
    </source>
</reference>
<evidence type="ECO:0000313" key="6">
    <source>
        <dbReference type="EMBL" id="HIH69106.1"/>
    </source>
</evidence>
<dbReference type="SMART" id="SM00116">
    <property type="entry name" value="CBS"/>
    <property type="match status" value="2"/>
</dbReference>
<sequence length="271" mass="30672">MSDVEQVRVREYMTTNVAVAHPEDTIEDVIALIEQTGHDGFPVVENGKVIGYISSKDMLFFPKNAHVREAMNRDVVSACEDMNISDAARVMFRTGKSKLPVVDEKNRLVGILTNTDIIRSHIERTTPKKVWKLKRTLEVVHDTKVRVKRGCISIDRLIPTQPKIYADELQGRMYELKLGLTEPIIVIEKGDKLILADGHHRVMAAKSMGIERLDAYILVVDEDVPLGMERTAEHAGLKSLDDIKVMDYVKHPLSEITQKVVSDKNSRYVWG</sequence>
<evidence type="ECO:0000313" key="7">
    <source>
        <dbReference type="Proteomes" id="UP000600363"/>
    </source>
</evidence>
<dbReference type="InterPro" id="IPR046342">
    <property type="entry name" value="CBS_dom_sf"/>
</dbReference>
<dbReference type="Gene3D" id="3.90.1530.10">
    <property type="entry name" value="Conserved hypothetical protein from pyrococcus furiosus pfu- 392566-001, ParB domain"/>
    <property type="match status" value="1"/>
</dbReference>
<dbReference type="PIRSF" id="PIRSF004699">
    <property type="entry name" value="UCP004699_CBS_ParB"/>
    <property type="match status" value="1"/>
</dbReference>
<dbReference type="PANTHER" id="PTHR43080:SF2">
    <property type="entry name" value="CBS DOMAIN-CONTAINING PROTEIN"/>
    <property type="match status" value="1"/>
</dbReference>
<dbReference type="CDD" id="cd04610">
    <property type="entry name" value="CBS_pair_ParBc_assoc"/>
    <property type="match status" value="1"/>
</dbReference>
<dbReference type="Pfam" id="PF00571">
    <property type="entry name" value="CBS"/>
    <property type="match status" value="2"/>
</dbReference>
<keyword evidence="2 4" id="KW-0129">CBS domain</keyword>
<feature type="domain" description="CBS" evidence="5">
    <location>
        <begin position="13"/>
        <end position="69"/>
    </location>
</feature>
<dbReference type="SUPFAM" id="SSF54631">
    <property type="entry name" value="CBS-domain pair"/>
    <property type="match status" value="1"/>
</dbReference>
<accession>A0A832VM76</accession>
<dbReference type="InterPro" id="IPR016427">
    <property type="entry name" value="UCP004699_CBS/ParB"/>
</dbReference>
<evidence type="ECO:0000256" key="1">
    <source>
        <dbReference type="ARBA" id="ARBA00022605"/>
    </source>
</evidence>
<dbReference type="GO" id="GO:0009086">
    <property type="term" value="P:methionine biosynthetic process"/>
    <property type="evidence" value="ECO:0007669"/>
    <property type="project" value="UniProtKB-KW"/>
</dbReference>
<feature type="domain" description="CBS" evidence="5">
    <location>
        <begin position="71"/>
        <end position="128"/>
    </location>
</feature>
<protein>
    <submittedName>
        <fullName evidence="6">CBS domain-containing protein</fullName>
    </submittedName>
</protein>
<evidence type="ECO:0000256" key="2">
    <source>
        <dbReference type="ARBA" id="ARBA00023122"/>
    </source>
</evidence>
<evidence type="ECO:0000259" key="5">
    <source>
        <dbReference type="PROSITE" id="PS51371"/>
    </source>
</evidence>
<dbReference type="AlphaFoldDB" id="A0A832VM76"/>
<evidence type="ECO:0000256" key="4">
    <source>
        <dbReference type="PROSITE-ProRule" id="PRU00703"/>
    </source>
</evidence>
<dbReference type="SUPFAM" id="SSF110849">
    <property type="entry name" value="ParB/Sulfiredoxin"/>
    <property type="match status" value="1"/>
</dbReference>
<keyword evidence="1" id="KW-0028">Amino-acid biosynthesis</keyword>
<dbReference type="Proteomes" id="UP000600363">
    <property type="component" value="Unassembled WGS sequence"/>
</dbReference>
<dbReference type="InterPro" id="IPR036086">
    <property type="entry name" value="ParB/Sulfiredoxin_sf"/>
</dbReference>
<evidence type="ECO:0000256" key="3">
    <source>
        <dbReference type="ARBA" id="ARBA00023167"/>
    </source>
</evidence>
<dbReference type="InterPro" id="IPR051257">
    <property type="entry name" value="Diverse_CBS-Domain"/>
</dbReference>
<dbReference type="Gene3D" id="3.10.580.10">
    <property type="entry name" value="CBS-domain"/>
    <property type="match status" value="1"/>
</dbReference>
<dbReference type="SMART" id="SM00470">
    <property type="entry name" value="ParB"/>
    <property type="match status" value="1"/>
</dbReference>
<keyword evidence="3" id="KW-0486">Methionine biosynthesis</keyword>
<organism evidence="6 7">
    <name type="scientific">Methermicoccus shengliensis</name>
    <dbReference type="NCBI Taxonomy" id="660064"/>
    <lineage>
        <taxon>Archaea</taxon>
        <taxon>Methanobacteriati</taxon>
        <taxon>Methanobacteriota</taxon>
        <taxon>Stenosarchaea group</taxon>
        <taxon>Methanomicrobia</taxon>
        <taxon>Methanosarcinales</taxon>
        <taxon>Methermicoccaceae</taxon>
        <taxon>Methermicoccus</taxon>
    </lineage>
</organism>
<name>A0A832VM76_9EURY</name>
<dbReference type="PANTHER" id="PTHR43080">
    <property type="entry name" value="CBS DOMAIN-CONTAINING PROTEIN CBSX3, MITOCHONDRIAL"/>
    <property type="match status" value="1"/>
</dbReference>
<dbReference type="InterPro" id="IPR000644">
    <property type="entry name" value="CBS_dom"/>
</dbReference>
<gene>
    <name evidence="6" type="ORF">HA299_00555</name>
</gene>